<dbReference type="AlphaFoldDB" id="A0A8T0I9L0"/>
<dbReference type="InterPro" id="IPR050466">
    <property type="entry name" value="Carboxylest/Gibb_receptor"/>
</dbReference>
<dbReference type="PANTHER" id="PTHR23024:SF24">
    <property type="entry name" value="ALPHA_BETA HYDROLASE FOLD-3 DOMAIN-CONTAINING PROTEIN"/>
    <property type="match status" value="1"/>
</dbReference>
<comment type="caution">
    <text evidence="3">The sequence shown here is derived from an EMBL/GenBank/DDBJ whole genome shotgun (WGS) entry which is preliminary data.</text>
</comment>
<sequence length="433" mass="47328">MLQRSGDTSINKSSWPSQQSTLDVPTTNLTCVETPRLNLTKRIRFLKSTLRASCEESGSEVKQLHLHRNSEDFKRAACCTVADAFVMDVEQHREPSDEGVQSDDGSENRALANMFEQTVSANATPVDGVATFDAVVDSALGVWVRLFVPTQLDGGSKESGSKSAETMPLVLYFHGGGFVALTPDVALYDQFCRRLAAHSHAVVVSVCYRLAPEHKFPAAYDDSFTALEWLNSEAAKSLLPPNVDLSRTFLCGDSAGGNIVHHLAVQVAESKDLGPNLKLAGLVLIQPFFGGEERTPAEVRMQNPAILSIDHCDFAWKAFLPPDATRDHPAAHVFGPHSKDLRNVAMPPALIIVGGLDILQDWEMRYAEGMKEAGKDVVVCFYEDGIHVFCLLDQTAPTADKMMLDVASFIATHSQFPTPTNPVASHSQFVIFR</sequence>
<feature type="region of interest" description="Disordered" evidence="1">
    <location>
        <begin position="1"/>
        <end position="23"/>
    </location>
</feature>
<dbReference type="InterPro" id="IPR013094">
    <property type="entry name" value="AB_hydrolase_3"/>
</dbReference>
<dbReference type="Gene3D" id="3.40.50.1820">
    <property type="entry name" value="alpha/beta hydrolase"/>
    <property type="match status" value="1"/>
</dbReference>
<dbReference type="EMBL" id="CM026424">
    <property type="protein sequence ID" value="KAG0580364.1"/>
    <property type="molecule type" value="Genomic_DNA"/>
</dbReference>
<keyword evidence="4" id="KW-1185">Reference proteome</keyword>
<evidence type="ECO:0000256" key="1">
    <source>
        <dbReference type="SAM" id="MobiDB-lite"/>
    </source>
</evidence>
<protein>
    <recommendedName>
        <fullName evidence="2">Alpha/beta hydrolase fold-3 domain-containing protein</fullName>
    </recommendedName>
</protein>
<accession>A0A8T0I9L0</accession>
<dbReference type="InterPro" id="IPR029058">
    <property type="entry name" value="AB_hydrolase_fold"/>
</dbReference>
<organism evidence="3 4">
    <name type="scientific">Ceratodon purpureus</name>
    <name type="common">Fire moss</name>
    <name type="synonym">Dicranum purpureum</name>
    <dbReference type="NCBI Taxonomy" id="3225"/>
    <lineage>
        <taxon>Eukaryota</taxon>
        <taxon>Viridiplantae</taxon>
        <taxon>Streptophyta</taxon>
        <taxon>Embryophyta</taxon>
        <taxon>Bryophyta</taxon>
        <taxon>Bryophytina</taxon>
        <taxon>Bryopsida</taxon>
        <taxon>Dicranidae</taxon>
        <taxon>Pseudoditrichales</taxon>
        <taxon>Ditrichaceae</taxon>
        <taxon>Ceratodon</taxon>
    </lineage>
</organism>
<reference evidence="3" key="1">
    <citation type="submission" date="2020-06" db="EMBL/GenBank/DDBJ databases">
        <title>WGS assembly of Ceratodon purpureus strain R40.</title>
        <authorList>
            <person name="Carey S.B."/>
            <person name="Jenkins J."/>
            <person name="Shu S."/>
            <person name="Lovell J.T."/>
            <person name="Sreedasyam A."/>
            <person name="Maumus F."/>
            <person name="Tiley G.P."/>
            <person name="Fernandez-Pozo N."/>
            <person name="Barry K."/>
            <person name="Chen C."/>
            <person name="Wang M."/>
            <person name="Lipzen A."/>
            <person name="Daum C."/>
            <person name="Saski C.A."/>
            <person name="Payton A.C."/>
            <person name="Mcbreen J.C."/>
            <person name="Conrad R.E."/>
            <person name="Kollar L.M."/>
            <person name="Olsson S."/>
            <person name="Huttunen S."/>
            <person name="Landis J.B."/>
            <person name="Wickett N.J."/>
            <person name="Johnson M.G."/>
            <person name="Rensing S.A."/>
            <person name="Grimwood J."/>
            <person name="Schmutz J."/>
            <person name="Mcdaniel S.F."/>
        </authorList>
    </citation>
    <scope>NUCLEOTIDE SEQUENCE</scope>
    <source>
        <strain evidence="3">R40</strain>
    </source>
</reference>
<evidence type="ECO:0000259" key="2">
    <source>
        <dbReference type="Pfam" id="PF07859"/>
    </source>
</evidence>
<dbReference type="SUPFAM" id="SSF53474">
    <property type="entry name" value="alpha/beta-Hydrolases"/>
    <property type="match status" value="1"/>
</dbReference>
<proteinExistence type="predicted"/>
<dbReference type="Pfam" id="PF07859">
    <property type="entry name" value="Abhydrolase_3"/>
    <property type="match status" value="1"/>
</dbReference>
<dbReference type="GO" id="GO:0016787">
    <property type="term" value="F:hydrolase activity"/>
    <property type="evidence" value="ECO:0007669"/>
    <property type="project" value="InterPro"/>
</dbReference>
<name>A0A8T0I9L0_CERPU</name>
<feature type="domain" description="Alpha/beta hydrolase fold-3" evidence="2">
    <location>
        <begin position="170"/>
        <end position="390"/>
    </location>
</feature>
<dbReference type="PANTHER" id="PTHR23024">
    <property type="entry name" value="ARYLACETAMIDE DEACETYLASE"/>
    <property type="match status" value="1"/>
</dbReference>
<evidence type="ECO:0000313" key="4">
    <source>
        <dbReference type="Proteomes" id="UP000822688"/>
    </source>
</evidence>
<gene>
    <name evidence="3" type="ORF">KC19_4G168000</name>
</gene>
<dbReference type="Proteomes" id="UP000822688">
    <property type="component" value="Chromosome 4"/>
</dbReference>
<evidence type="ECO:0000313" key="3">
    <source>
        <dbReference type="EMBL" id="KAG0580364.1"/>
    </source>
</evidence>